<proteinExistence type="predicted"/>
<comment type="caution">
    <text evidence="1">The sequence shown here is derived from an EMBL/GenBank/DDBJ whole genome shotgun (WGS) entry which is preliminary data.</text>
</comment>
<dbReference type="OrthoDB" id="4083144at2"/>
<name>A0A561E0X1_9MICO</name>
<reference evidence="1 2" key="1">
    <citation type="submission" date="2019-06" db="EMBL/GenBank/DDBJ databases">
        <title>Sequencing the genomes of 1000 actinobacteria strains.</title>
        <authorList>
            <person name="Klenk H.-P."/>
        </authorList>
    </citation>
    <scope>NUCLEOTIDE SEQUENCE [LARGE SCALE GENOMIC DNA]</scope>
    <source>
        <strain evidence="1 2">DSM 19560</strain>
    </source>
</reference>
<organism evidence="1 2">
    <name type="scientific">Rudaeicoccus suwonensis</name>
    <dbReference type="NCBI Taxonomy" id="657409"/>
    <lineage>
        <taxon>Bacteria</taxon>
        <taxon>Bacillati</taxon>
        <taxon>Actinomycetota</taxon>
        <taxon>Actinomycetes</taxon>
        <taxon>Micrococcales</taxon>
        <taxon>Dermacoccaceae</taxon>
        <taxon>Rudaeicoccus</taxon>
    </lineage>
</organism>
<accession>A0A561E0X1</accession>
<evidence type="ECO:0000313" key="2">
    <source>
        <dbReference type="Proteomes" id="UP000318297"/>
    </source>
</evidence>
<evidence type="ECO:0000313" key="1">
    <source>
        <dbReference type="EMBL" id="TWE09230.1"/>
    </source>
</evidence>
<sequence length="353" mass="37351">MPVTQLTDEGEIVLPGGRVKLDLVSSFDAELLLTRLDDGSVVQPFARISGASMVLDMTALPADALVAGLGLVARPRGGRALVDGDTADLTIRAVASTDDALRRQARAFAAQQTIMLAVIAQDDTRVVLRGGSGAQRRADPMEARGWHDAGRRAFYGVIQPGAVTPFRWSMVIDGSASMLTSRRSSVRPLLETLVALFAAGSGGRPERILVTGASTRDVWPFLDQDDVSWDEVLGDVPAPWARLSDAVGAVSQDLTPADRVLLVCDGVPADALDLVSWSATAEVPQLNVVALGRSHHEIDDTARPTSWWDEELAALEPIGSSPLHRLVSVADPAAIDTSGTRLAASLFAARVAV</sequence>
<keyword evidence="2" id="KW-1185">Reference proteome</keyword>
<dbReference type="AlphaFoldDB" id="A0A561E0X1"/>
<dbReference type="EMBL" id="VIVQ01000003">
    <property type="protein sequence ID" value="TWE09230.1"/>
    <property type="molecule type" value="Genomic_DNA"/>
</dbReference>
<gene>
    <name evidence="1" type="ORF">BKA23_2930</name>
</gene>
<dbReference type="RefSeq" id="WP_145229730.1">
    <property type="nucleotide sequence ID" value="NZ_VIVQ01000003.1"/>
</dbReference>
<protein>
    <submittedName>
        <fullName evidence="1">Uncharacterized protein</fullName>
    </submittedName>
</protein>
<dbReference type="Proteomes" id="UP000318297">
    <property type="component" value="Unassembled WGS sequence"/>
</dbReference>